<organism evidence="2 3">
    <name type="scientific">Tothia fuscella</name>
    <dbReference type="NCBI Taxonomy" id="1048955"/>
    <lineage>
        <taxon>Eukaryota</taxon>
        <taxon>Fungi</taxon>
        <taxon>Dikarya</taxon>
        <taxon>Ascomycota</taxon>
        <taxon>Pezizomycotina</taxon>
        <taxon>Dothideomycetes</taxon>
        <taxon>Pleosporomycetidae</taxon>
        <taxon>Venturiales</taxon>
        <taxon>Cylindrosympodiaceae</taxon>
        <taxon>Tothia</taxon>
    </lineage>
</organism>
<accession>A0A9P4NIK9</accession>
<dbReference type="AlphaFoldDB" id="A0A9P4NIK9"/>
<comment type="caution">
    <text evidence="2">The sequence shown here is derived from an EMBL/GenBank/DDBJ whole genome shotgun (WGS) entry which is preliminary data.</text>
</comment>
<feature type="region of interest" description="Disordered" evidence="1">
    <location>
        <begin position="275"/>
        <end position="325"/>
    </location>
</feature>
<keyword evidence="3" id="KW-1185">Reference proteome</keyword>
<feature type="compositionally biased region" description="Acidic residues" evidence="1">
    <location>
        <begin position="307"/>
        <end position="325"/>
    </location>
</feature>
<dbReference type="Proteomes" id="UP000800235">
    <property type="component" value="Unassembled WGS sequence"/>
</dbReference>
<evidence type="ECO:0000256" key="1">
    <source>
        <dbReference type="SAM" id="MobiDB-lite"/>
    </source>
</evidence>
<gene>
    <name evidence="2" type="ORF">EJ08DRAFT_701563</name>
</gene>
<evidence type="ECO:0000313" key="2">
    <source>
        <dbReference type="EMBL" id="KAF2422606.1"/>
    </source>
</evidence>
<evidence type="ECO:0000313" key="3">
    <source>
        <dbReference type="Proteomes" id="UP000800235"/>
    </source>
</evidence>
<protein>
    <recommendedName>
        <fullName evidence="4">F-box domain-containing protein</fullName>
    </recommendedName>
</protein>
<evidence type="ECO:0008006" key="4">
    <source>
        <dbReference type="Google" id="ProtNLM"/>
    </source>
</evidence>
<dbReference type="EMBL" id="MU007089">
    <property type="protein sequence ID" value="KAF2422606.1"/>
    <property type="molecule type" value="Genomic_DNA"/>
</dbReference>
<feature type="compositionally biased region" description="Acidic residues" evidence="1">
    <location>
        <begin position="280"/>
        <end position="290"/>
    </location>
</feature>
<name>A0A9P4NIK9_9PEZI</name>
<proteinExistence type="predicted"/>
<dbReference type="OrthoDB" id="62952at2759"/>
<sequence>MEQKYNSPPQLDELEILTPVHRSAILVMPSTNAKGIIDIPSELRNKIYNNLFDDQTATWHLMQTKSLCPSSAQVLRTCQLVWWEALPLLYSRSTLKIYEAYELPVISDHIGPRASTLVKSIEFLFDLEEGRDPSHIFRSDDHEVYQSMPGLKFLRLRDPFSNWTIPLFEKSDSKNAGTFSLSSPCFVQKDNFQSLLRPTSLLSKLFEQKPDLRVELWIGNQYEVRRRPKRTMLRQFWMTYRVLNRERAIGIVKLDLEYEGSQDELVDMVNSMEDPYHEADNEECDSESNSEEALSGNYSEVERESDSEVETESNSEVEDQVIEGK</sequence>
<reference evidence="2" key="1">
    <citation type="journal article" date="2020" name="Stud. Mycol.">
        <title>101 Dothideomycetes genomes: a test case for predicting lifestyles and emergence of pathogens.</title>
        <authorList>
            <person name="Haridas S."/>
            <person name="Albert R."/>
            <person name="Binder M."/>
            <person name="Bloem J."/>
            <person name="Labutti K."/>
            <person name="Salamov A."/>
            <person name="Andreopoulos B."/>
            <person name="Baker S."/>
            <person name="Barry K."/>
            <person name="Bills G."/>
            <person name="Bluhm B."/>
            <person name="Cannon C."/>
            <person name="Castanera R."/>
            <person name="Culley D."/>
            <person name="Daum C."/>
            <person name="Ezra D."/>
            <person name="Gonzalez J."/>
            <person name="Henrissat B."/>
            <person name="Kuo A."/>
            <person name="Liang C."/>
            <person name="Lipzen A."/>
            <person name="Lutzoni F."/>
            <person name="Magnuson J."/>
            <person name="Mondo S."/>
            <person name="Nolan M."/>
            <person name="Ohm R."/>
            <person name="Pangilinan J."/>
            <person name="Park H.-J."/>
            <person name="Ramirez L."/>
            <person name="Alfaro M."/>
            <person name="Sun H."/>
            <person name="Tritt A."/>
            <person name="Yoshinaga Y."/>
            <person name="Zwiers L.-H."/>
            <person name="Turgeon B."/>
            <person name="Goodwin S."/>
            <person name="Spatafora J."/>
            <person name="Crous P."/>
            <person name="Grigoriev I."/>
        </authorList>
    </citation>
    <scope>NUCLEOTIDE SEQUENCE</scope>
    <source>
        <strain evidence="2">CBS 130266</strain>
    </source>
</reference>